<dbReference type="Pfam" id="PF03602">
    <property type="entry name" value="Cons_hypoth95"/>
    <property type="match status" value="1"/>
</dbReference>
<dbReference type="PANTHER" id="PTHR43542:SF1">
    <property type="entry name" value="METHYLTRANSFERASE"/>
    <property type="match status" value="1"/>
</dbReference>
<evidence type="ECO:0000256" key="2">
    <source>
        <dbReference type="ARBA" id="ARBA00022679"/>
    </source>
</evidence>
<keyword evidence="1 3" id="KW-0489">Methyltransferase</keyword>
<dbReference type="InterPro" id="IPR002052">
    <property type="entry name" value="DNA_methylase_N6_adenine_CS"/>
</dbReference>
<dbReference type="SUPFAM" id="SSF53335">
    <property type="entry name" value="S-adenosyl-L-methionine-dependent methyltransferases"/>
    <property type="match status" value="1"/>
</dbReference>
<accession>A0A1Y6C9M4</accession>
<gene>
    <name evidence="3" type="ORF">SAMN02745746_03726</name>
</gene>
<dbReference type="PANTHER" id="PTHR43542">
    <property type="entry name" value="METHYLTRANSFERASE"/>
    <property type="match status" value="1"/>
</dbReference>
<dbReference type="GO" id="GO:0008168">
    <property type="term" value="F:methyltransferase activity"/>
    <property type="evidence" value="ECO:0007669"/>
    <property type="project" value="UniProtKB-KW"/>
</dbReference>
<protein>
    <submittedName>
        <fullName evidence="3">16S rRNA (Guanine966-N2)-methyltransferase</fullName>
    </submittedName>
</protein>
<dbReference type="RefSeq" id="WP_085277725.1">
    <property type="nucleotide sequence ID" value="NZ_FXAG01000028.1"/>
</dbReference>
<dbReference type="PROSITE" id="PS00092">
    <property type="entry name" value="N6_MTASE"/>
    <property type="match status" value="1"/>
</dbReference>
<evidence type="ECO:0000256" key="1">
    <source>
        <dbReference type="ARBA" id="ARBA00022603"/>
    </source>
</evidence>
<dbReference type="Proteomes" id="UP000192920">
    <property type="component" value="Unassembled WGS sequence"/>
</dbReference>
<name>A0A1Y6C9M4_9NEIS</name>
<organism evidence="3 4">
    <name type="scientific">Pseudogulbenkiania subflava DSM 22618</name>
    <dbReference type="NCBI Taxonomy" id="1123014"/>
    <lineage>
        <taxon>Bacteria</taxon>
        <taxon>Pseudomonadati</taxon>
        <taxon>Pseudomonadota</taxon>
        <taxon>Betaproteobacteria</taxon>
        <taxon>Neisseriales</taxon>
        <taxon>Chromobacteriaceae</taxon>
        <taxon>Pseudogulbenkiania</taxon>
    </lineage>
</organism>
<proteinExistence type="predicted"/>
<dbReference type="STRING" id="1123014.SAMN02745746_03726"/>
<dbReference type="GO" id="GO:0031167">
    <property type="term" value="P:rRNA methylation"/>
    <property type="evidence" value="ECO:0007669"/>
    <property type="project" value="InterPro"/>
</dbReference>
<dbReference type="InterPro" id="IPR029063">
    <property type="entry name" value="SAM-dependent_MTases_sf"/>
</dbReference>
<dbReference type="EMBL" id="FXAG01000028">
    <property type="protein sequence ID" value="SMF51878.1"/>
    <property type="molecule type" value="Genomic_DNA"/>
</dbReference>
<dbReference type="GO" id="GO:0003676">
    <property type="term" value="F:nucleic acid binding"/>
    <property type="evidence" value="ECO:0007669"/>
    <property type="project" value="InterPro"/>
</dbReference>
<keyword evidence="4" id="KW-1185">Reference proteome</keyword>
<dbReference type="AlphaFoldDB" id="A0A1Y6C9M4"/>
<dbReference type="Gene3D" id="3.40.50.150">
    <property type="entry name" value="Vaccinia Virus protein VP39"/>
    <property type="match status" value="1"/>
</dbReference>
<sequence>MSQARNQVRIIGGDYRRRQLPFPDAEGLRPTPDRVRETLFNWLGQELDGLNCLDLFAGSGALGFEAASRRARRVVMVEKSRKVAESLKANRQLLAAQSVEVVVMDAVHYLKSCRERFDLVFLDPPYRSELLEQILPLLPAVLADDARVYAEAASWPGLDGWQRIKEGRAGLVHYGLLGRDRPDASL</sequence>
<evidence type="ECO:0000313" key="3">
    <source>
        <dbReference type="EMBL" id="SMF51878.1"/>
    </source>
</evidence>
<dbReference type="NCBIfam" id="TIGR00095">
    <property type="entry name" value="16S rRNA (guanine(966)-N(2))-methyltransferase RsmD"/>
    <property type="match status" value="1"/>
</dbReference>
<keyword evidence="2 3" id="KW-0808">Transferase</keyword>
<reference evidence="4" key="1">
    <citation type="submission" date="2017-04" db="EMBL/GenBank/DDBJ databases">
        <authorList>
            <person name="Varghese N."/>
            <person name="Submissions S."/>
        </authorList>
    </citation>
    <scope>NUCLEOTIDE SEQUENCE [LARGE SCALE GENOMIC DNA]</scope>
    <source>
        <strain evidence="4">DSM 22618</strain>
    </source>
</reference>
<dbReference type="CDD" id="cd02440">
    <property type="entry name" value="AdoMet_MTases"/>
    <property type="match status" value="1"/>
</dbReference>
<dbReference type="InterPro" id="IPR004398">
    <property type="entry name" value="RNA_MeTrfase_RsmD"/>
</dbReference>
<evidence type="ECO:0000313" key="4">
    <source>
        <dbReference type="Proteomes" id="UP000192920"/>
    </source>
</evidence>